<name>A0ABR1IVP3_9AGAR</name>
<protein>
    <recommendedName>
        <fullName evidence="4">Xaa-Pro dipeptidyl-peptidase C-terminal domain-containing protein</fullName>
    </recommendedName>
</protein>
<evidence type="ECO:0000313" key="3">
    <source>
        <dbReference type="Proteomes" id="UP001498398"/>
    </source>
</evidence>
<reference evidence="2 3" key="1">
    <citation type="submission" date="2024-01" db="EMBL/GenBank/DDBJ databases">
        <title>A draft genome for the cacao thread blight pathogen Marasmiellus scandens.</title>
        <authorList>
            <person name="Baruah I.K."/>
            <person name="Leung J."/>
            <person name="Bukari Y."/>
            <person name="Amoako-Attah I."/>
            <person name="Meinhardt L.W."/>
            <person name="Bailey B.A."/>
            <person name="Cohen S.P."/>
        </authorList>
    </citation>
    <scope>NUCLEOTIDE SEQUENCE [LARGE SCALE GENOMIC DNA]</scope>
    <source>
        <strain evidence="2 3">GH-19</strain>
    </source>
</reference>
<evidence type="ECO:0008006" key="4">
    <source>
        <dbReference type="Google" id="ProtNLM"/>
    </source>
</evidence>
<comment type="caution">
    <text evidence="2">The sequence shown here is derived from an EMBL/GenBank/DDBJ whole genome shotgun (WGS) entry which is preliminary data.</text>
</comment>
<evidence type="ECO:0000256" key="1">
    <source>
        <dbReference type="SAM" id="MobiDB-lite"/>
    </source>
</evidence>
<organism evidence="2 3">
    <name type="scientific">Marasmiellus scandens</name>
    <dbReference type="NCBI Taxonomy" id="2682957"/>
    <lineage>
        <taxon>Eukaryota</taxon>
        <taxon>Fungi</taxon>
        <taxon>Dikarya</taxon>
        <taxon>Basidiomycota</taxon>
        <taxon>Agaricomycotina</taxon>
        <taxon>Agaricomycetes</taxon>
        <taxon>Agaricomycetidae</taxon>
        <taxon>Agaricales</taxon>
        <taxon>Marasmiineae</taxon>
        <taxon>Omphalotaceae</taxon>
        <taxon>Marasmiellus</taxon>
    </lineage>
</organism>
<keyword evidence="3" id="KW-1185">Reference proteome</keyword>
<evidence type="ECO:0000313" key="2">
    <source>
        <dbReference type="EMBL" id="KAK7442242.1"/>
    </source>
</evidence>
<dbReference type="Proteomes" id="UP001498398">
    <property type="component" value="Unassembled WGS sequence"/>
</dbReference>
<dbReference type="EMBL" id="JBANRG010000059">
    <property type="protein sequence ID" value="KAK7442242.1"/>
    <property type="molecule type" value="Genomic_DNA"/>
</dbReference>
<feature type="compositionally biased region" description="Basic and acidic residues" evidence="1">
    <location>
        <begin position="593"/>
        <end position="609"/>
    </location>
</feature>
<accession>A0ABR1IVP3</accession>
<proteinExistence type="predicted"/>
<feature type="region of interest" description="Disordered" evidence="1">
    <location>
        <begin position="578"/>
        <end position="638"/>
    </location>
</feature>
<sequence length="638" mass="71940">MQNLRIWHHLTSTVGFDTRVFRRKRLDVSVGWKEIPEVNGALDFILPQTGAYKGRVVEFSDDGKNGWTEDPLQIELYSRNSQQILFFPGLQLYATSTPSYPRVDGSDGRFDPTKNPLYFDSNHPYYPFITRSDNCPLNPNALESVPPFLVWKSAKFPEYKMGTIQGDYLCRVHERAFQLQRRVAAISLSEGAHSWPGFLSSQPSRPTSISLDGDMLFDDFVDRLSGLQRWIKELEAWIHMGELLMKFDLEPSSVMANSLTLADDSLMGVWINGMVEHQAAWLASIGKVPLFISHKIEGSKDYPEAIATLGVNDPFSFTAWTNNEVTQGWAQITRTQLSNIVSECSFNYASQKAWPNSQSALKNWNSSSRATDQNFPGIDMRKNLIDEPVEGQDQFGPKPWLTEELSPLRVAWIVPPKVQNPSQDGKWEDFEEITDFKTDRQVLRRLGKKSKKGLDGSLCLYFDRKRKRRLHLEDKLHIPPGICHDIGVFGLPGPTTLYFLDHDLKFRTTASDWVYLQEKPVLSDVGGKATTPPLNSLPLLSPNTSTVTIEPTSELPPLSLMTTDPVINDEAVIVETASPVENSQPNQPMEDFSTEKPTSREVHTGDKDVVMTSAETVSSTEGLKRKRSPSSPIEEDQE</sequence>
<gene>
    <name evidence="2" type="ORF">VKT23_016212</name>
</gene>